<dbReference type="Proteomes" id="UP000811609">
    <property type="component" value="Chromosome 5"/>
</dbReference>
<gene>
    <name evidence="2" type="ORF">CIPAW_05G174600</name>
</gene>
<sequence length="37" mass="4751">MPWFIFCWVRVYFFEMLLIWVLVFKCIKWGYICTVRL</sequence>
<protein>
    <submittedName>
        <fullName evidence="2">Uncharacterized protein</fullName>
    </submittedName>
</protein>
<reference evidence="2" key="1">
    <citation type="submission" date="2020-12" db="EMBL/GenBank/DDBJ databases">
        <title>WGS assembly of Carya illinoinensis cv. Pawnee.</title>
        <authorList>
            <person name="Platts A."/>
            <person name="Shu S."/>
            <person name="Wright S."/>
            <person name="Barry K."/>
            <person name="Edger P."/>
            <person name="Pires J.C."/>
            <person name="Schmutz J."/>
        </authorList>
    </citation>
    <scope>NUCLEOTIDE SEQUENCE</scope>
    <source>
        <tissue evidence="2">Leaf</tissue>
    </source>
</reference>
<name>A0A8T1QL55_CARIL</name>
<organism evidence="2 3">
    <name type="scientific">Carya illinoinensis</name>
    <name type="common">Pecan</name>
    <dbReference type="NCBI Taxonomy" id="32201"/>
    <lineage>
        <taxon>Eukaryota</taxon>
        <taxon>Viridiplantae</taxon>
        <taxon>Streptophyta</taxon>
        <taxon>Embryophyta</taxon>
        <taxon>Tracheophyta</taxon>
        <taxon>Spermatophyta</taxon>
        <taxon>Magnoliopsida</taxon>
        <taxon>eudicotyledons</taxon>
        <taxon>Gunneridae</taxon>
        <taxon>Pentapetalae</taxon>
        <taxon>rosids</taxon>
        <taxon>fabids</taxon>
        <taxon>Fagales</taxon>
        <taxon>Juglandaceae</taxon>
        <taxon>Carya</taxon>
    </lineage>
</organism>
<keyword evidence="1" id="KW-0472">Membrane</keyword>
<dbReference type="EMBL" id="CM031813">
    <property type="protein sequence ID" value="KAG6654854.1"/>
    <property type="molecule type" value="Genomic_DNA"/>
</dbReference>
<comment type="caution">
    <text evidence="2">The sequence shown here is derived from an EMBL/GenBank/DDBJ whole genome shotgun (WGS) entry which is preliminary data.</text>
</comment>
<keyword evidence="1" id="KW-1133">Transmembrane helix</keyword>
<evidence type="ECO:0000313" key="2">
    <source>
        <dbReference type="EMBL" id="KAG6654854.1"/>
    </source>
</evidence>
<accession>A0A8T1QL55</accession>
<evidence type="ECO:0000313" key="3">
    <source>
        <dbReference type="Proteomes" id="UP000811609"/>
    </source>
</evidence>
<keyword evidence="1" id="KW-0812">Transmembrane</keyword>
<feature type="transmembrane region" description="Helical" evidence="1">
    <location>
        <begin position="12"/>
        <end position="31"/>
    </location>
</feature>
<proteinExistence type="predicted"/>
<dbReference type="AlphaFoldDB" id="A0A8T1QL55"/>
<keyword evidence="3" id="KW-1185">Reference proteome</keyword>
<evidence type="ECO:0000256" key="1">
    <source>
        <dbReference type="SAM" id="Phobius"/>
    </source>
</evidence>